<keyword evidence="3" id="KW-0720">Serine protease</keyword>
<keyword evidence="4" id="KW-1015">Disulfide bond</keyword>
<dbReference type="GO" id="GO:0006508">
    <property type="term" value="P:proteolysis"/>
    <property type="evidence" value="ECO:0007669"/>
    <property type="project" value="UniProtKB-KW"/>
</dbReference>
<evidence type="ECO:0000256" key="3">
    <source>
        <dbReference type="ARBA" id="ARBA00022825"/>
    </source>
</evidence>
<evidence type="ECO:0000259" key="5">
    <source>
        <dbReference type="PROSITE" id="PS50240"/>
    </source>
</evidence>
<feature type="non-terminal residue" evidence="6">
    <location>
        <position position="1"/>
    </location>
</feature>
<organism evidence="6 7">
    <name type="scientific">Columbina picui</name>
    <name type="common">Picui ground-dove</name>
    <dbReference type="NCBI Taxonomy" id="115618"/>
    <lineage>
        <taxon>Eukaryota</taxon>
        <taxon>Metazoa</taxon>
        <taxon>Chordata</taxon>
        <taxon>Craniata</taxon>
        <taxon>Vertebrata</taxon>
        <taxon>Euteleostomi</taxon>
        <taxon>Archelosauria</taxon>
        <taxon>Archosauria</taxon>
        <taxon>Dinosauria</taxon>
        <taxon>Saurischia</taxon>
        <taxon>Theropoda</taxon>
        <taxon>Coelurosauria</taxon>
        <taxon>Aves</taxon>
        <taxon>Neognathae</taxon>
        <taxon>Neoaves</taxon>
        <taxon>Columbimorphae</taxon>
        <taxon>Columbiformes</taxon>
        <taxon>Columbidae</taxon>
        <taxon>Columbina</taxon>
    </lineage>
</organism>
<proteinExistence type="predicted"/>
<dbReference type="Pfam" id="PF00089">
    <property type="entry name" value="Trypsin"/>
    <property type="match status" value="1"/>
</dbReference>
<feature type="domain" description="Peptidase S1" evidence="5">
    <location>
        <begin position="60"/>
        <end position="192"/>
    </location>
</feature>
<dbReference type="InterPro" id="IPR001254">
    <property type="entry name" value="Trypsin_dom"/>
</dbReference>
<dbReference type="Gene3D" id="2.40.10.10">
    <property type="entry name" value="Trypsin-like serine proteases"/>
    <property type="match status" value="1"/>
</dbReference>
<reference evidence="6 7" key="1">
    <citation type="submission" date="2019-09" db="EMBL/GenBank/DDBJ databases">
        <title>Bird 10,000 Genomes (B10K) Project - Family phase.</title>
        <authorList>
            <person name="Zhang G."/>
        </authorList>
    </citation>
    <scope>NUCLEOTIDE SEQUENCE [LARGE SCALE GENOMIC DNA]</scope>
    <source>
        <strain evidence="6">B10K-DU-021-26</strain>
        <tissue evidence="6">Mixed tissue sample</tissue>
    </source>
</reference>
<dbReference type="Proteomes" id="UP000530263">
    <property type="component" value="Unassembled WGS sequence"/>
</dbReference>
<dbReference type="OrthoDB" id="6380398at2759"/>
<sequence length="192" mass="20641">STPTFRAVEVGAGQPLPPREIVLSNGSLQMPEPGRKCLSGLVVSLFCSKDCGVSIRAPRVLGGSPAAIEAWPWQVSLQYRREHICGGSIVGPSWVLTAAHCFKNNPIIQSWSVKAGSDLLSGTTTLAVEKVFLAEATSTSAKLNDIALVKLRSPVHVTDRSKPICLPYFDEELVPGTSLWVTGWGYTQEHGE</sequence>
<dbReference type="PANTHER" id="PTHR24252:SF17">
    <property type="entry name" value="SUPPRESSOR OF TUMORIGENICITY 14 PROTEIN HOMOLOG-RELATED"/>
    <property type="match status" value="1"/>
</dbReference>
<dbReference type="PANTHER" id="PTHR24252">
    <property type="entry name" value="ACROSIN-RELATED"/>
    <property type="match status" value="1"/>
</dbReference>
<evidence type="ECO:0000256" key="2">
    <source>
        <dbReference type="ARBA" id="ARBA00022801"/>
    </source>
</evidence>
<keyword evidence="7" id="KW-1185">Reference proteome</keyword>
<gene>
    <name evidence="6" type="primary">Tmprss4</name>
    <name evidence="6" type="ORF">COLPIC_R04004</name>
</gene>
<feature type="non-terminal residue" evidence="6">
    <location>
        <position position="192"/>
    </location>
</feature>
<name>A0A7K4SB01_COLPI</name>
<evidence type="ECO:0000256" key="1">
    <source>
        <dbReference type="ARBA" id="ARBA00022670"/>
    </source>
</evidence>
<dbReference type="PROSITE" id="PS00134">
    <property type="entry name" value="TRYPSIN_HIS"/>
    <property type="match status" value="1"/>
</dbReference>
<dbReference type="PRINTS" id="PR00722">
    <property type="entry name" value="CHYMOTRYPSIN"/>
</dbReference>
<dbReference type="InterPro" id="IPR018114">
    <property type="entry name" value="TRYPSIN_HIS"/>
</dbReference>
<dbReference type="InterPro" id="IPR001314">
    <property type="entry name" value="Peptidase_S1A"/>
</dbReference>
<dbReference type="SMART" id="SM00020">
    <property type="entry name" value="Tryp_SPc"/>
    <property type="match status" value="1"/>
</dbReference>
<keyword evidence="2" id="KW-0378">Hydrolase</keyword>
<comment type="caution">
    <text evidence="6">The sequence shown here is derived from an EMBL/GenBank/DDBJ whole genome shotgun (WGS) entry which is preliminary data.</text>
</comment>
<dbReference type="AlphaFoldDB" id="A0A7K4SB01"/>
<dbReference type="PROSITE" id="PS50240">
    <property type="entry name" value="TRYPSIN_DOM"/>
    <property type="match status" value="1"/>
</dbReference>
<accession>A0A7K4SB01</accession>
<evidence type="ECO:0000313" key="6">
    <source>
        <dbReference type="EMBL" id="NWQ82908.1"/>
    </source>
</evidence>
<evidence type="ECO:0000313" key="7">
    <source>
        <dbReference type="Proteomes" id="UP000530263"/>
    </source>
</evidence>
<evidence type="ECO:0000256" key="4">
    <source>
        <dbReference type="ARBA" id="ARBA00023157"/>
    </source>
</evidence>
<protein>
    <submittedName>
        <fullName evidence="6">TMPS4 protease</fullName>
    </submittedName>
</protein>
<dbReference type="InterPro" id="IPR009003">
    <property type="entry name" value="Peptidase_S1_PA"/>
</dbReference>
<dbReference type="InterPro" id="IPR043504">
    <property type="entry name" value="Peptidase_S1_PA_chymotrypsin"/>
</dbReference>
<dbReference type="CDD" id="cd00190">
    <property type="entry name" value="Tryp_SPc"/>
    <property type="match status" value="1"/>
</dbReference>
<dbReference type="SUPFAM" id="SSF50494">
    <property type="entry name" value="Trypsin-like serine proteases"/>
    <property type="match status" value="1"/>
</dbReference>
<dbReference type="FunFam" id="2.40.10.10:FF:000004">
    <property type="entry name" value="Tryptase gamma 1"/>
    <property type="match status" value="1"/>
</dbReference>
<dbReference type="GO" id="GO:0004252">
    <property type="term" value="F:serine-type endopeptidase activity"/>
    <property type="evidence" value="ECO:0007669"/>
    <property type="project" value="InterPro"/>
</dbReference>
<dbReference type="EMBL" id="VYZG01002743">
    <property type="protein sequence ID" value="NWQ82908.1"/>
    <property type="molecule type" value="Genomic_DNA"/>
</dbReference>
<keyword evidence="1 6" id="KW-0645">Protease</keyword>